<evidence type="ECO:0000313" key="10">
    <source>
        <dbReference type="EMBL" id="MFC4558130.1"/>
    </source>
</evidence>
<feature type="transmembrane region" description="Helical" evidence="8">
    <location>
        <begin position="170"/>
        <end position="192"/>
    </location>
</feature>
<feature type="domain" description="Heme-copper oxidase subunit III family profile" evidence="9">
    <location>
        <begin position="1"/>
        <end position="191"/>
    </location>
</feature>
<evidence type="ECO:0000256" key="5">
    <source>
        <dbReference type="ARBA" id="ARBA00022989"/>
    </source>
</evidence>
<dbReference type="PROSITE" id="PS50253">
    <property type="entry name" value="COX3"/>
    <property type="match status" value="1"/>
</dbReference>
<evidence type="ECO:0000259" key="9">
    <source>
        <dbReference type="PROSITE" id="PS50253"/>
    </source>
</evidence>
<evidence type="ECO:0000256" key="3">
    <source>
        <dbReference type="ARBA" id="ARBA00022475"/>
    </source>
</evidence>
<keyword evidence="11" id="KW-1185">Reference proteome</keyword>
<name>A0ABV9DH21_9BACI</name>
<evidence type="ECO:0000256" key="2">
    <source>
        <dbReference type="ARBA" id="ARBA00010581"/>
    </source>
</evidence>
<evidence type="ECO:0000313" key="11">
    <source>
        <dbReference type="Proteomes" id="UP001595989"/>
    </source>
</evidence>
<dbReference type="EMBL" id="JBHSFU010000004">
    <property type="protein sequence ID" value="MFC4558130.1"/>
    <property type="molecule type" value="Genomic_DNA"/>
</dbReference>
<sequence length="193" mass="22859">MDNEQTAILFKDKKYGFFIYLFVEAIMFATLFATYIIFTPPEEGPTPANVFKWKNVILLSLFLLPSSLTLMISEKALKYNQPERLVTGLVLTLLLGLTFFFMEANEFYTYMVHDGYLMSTSNFFASYYVLVGLHAAHVGFGCFWMILLLIQYHMKIPRTLYEEKQRIFQYYWHFVDVIWLFIVMIVYLPYLID</sequence>
<dbReference type="Proteomes" id="UP001595989">
    <property type="component" value="Unassembled WGS sequence"/>
</dbReference>
<feature type="transmembrane region" description="Helical" evidence="8">
    <location>
        <begin position="17"/>
        <end position="38"/>
    </location>
</feature>
<accession>A0ABV9DH21</accession>
<evidence type="ECO:0000256" key="1">
    <source>
        <dbReference type="ARBA" id="ARBA00004651"/>
    </source>
</evidence>
<feature type="transmembrane region" description="Helical" evidence="8">
    <location>
        <begin position="85"/>
        <end position="104"/>
    </location>
</feature>
<protein>
    <submittedName>
        <fullName evidence="10">Cytochrome c oxidase subunit 3</fullName>
    </submittedName>
</protein>
<evidence type="ECO:0000256" key="7">
    <source>
        <dbReference type="RuleBase" id="RU003376"/>
    </source>
</evidence>
<keyword evidence="4 7" id="KW-0812">Transmembrane</keyword>
<dbReference type="RefSeq" id="WP_390294526.1">
    <property type="nucleotide sequence ID" value="NZ_JBHSFU010000004.1"/>
</dbReference>
<dbReference type="SUPFAM" id="SSF81452">
    <property type="entry name" value="Cytochrome c oxidase subunit III-like"/>
    <property type="match status" value="1"/>
</dbReference>
<dbReference type="InterPro" id="IPR000298">
    <property type="entry name" value="Cyt_c_oxidase-like_su3"/>
</dbReference>
<evidence type="ECO:0000256" key="6">
    <source>
        <dbReference type="ARBA" id="ARBA00023136"/>
    </source>
</evidence>
<evidence type="ECO:0000256" key="8">
    <source>
        <dbReference type="SAM" id="Phobius"/>
    </source>
</evidence>
<reference evidence="11" key="1">
    <citation type="journal article" date="2019" name="Int. J. Syst. Evol. Microbiol.">
        <title>The Global Catalogue of Microorganisms (GCM) 10K type strain sequencing project: providing services to taxonomists for standard genome sequencing and annotation.</title>
        <authorList>
            <consortium name="The Broad Institute Genomics Platform"/>
            <consortium name="The Broad Institute Genome Sequencing Center for Infectious Disease"/>
            <person name="Wu L."/>
            <person name="Ma J."/>
        </authorList>
    </citation>
    <scope>NUCLEOTIDE SEQUENCE [LARGE SCALE GENOMIC DNA]</scope>
    <source>
        <strain evidence="11">CGMCC 4.7426</strain>
    </source>
</reference>
<proteinExistence type="inferred from homology"/>
<dbReference type="PANTHER" id="PTHR11403:SF2">
    <property type="entry name" value="CYTOCHROME BO(3) UBIQUINOL OXIDASE SUBUNIT 3"/>
    <property type="match status" value="1"/>
</dbReference>
<feature type="transmembrane region" description="Helical" evidence="8">
    <location>
        <begin position="53"/>
        <end position="73"/>
    </location>
</feature>
<dbReference type="PANTHER" id="PTHR11403">
    <property type="entry name" value="CYTOCHROME C OXIDASE SUBUNIT III"/>
    <property type="match status" value="1"/>
</dbReference>
<dbReference type="Gene3D" id="1.20.120.80">
    <property type="entry name" value="Cytochrome c oxidase, subunit III, four-helix bundle"/>
    <property type="match status" value="1"/>
</dbReference>
<dbReference type="Pfam" id="PF00510">
    <property type="entry name" value="COX3"/>
    <property type="match status" value="1"/>
</dbReference>
<comment type="caution">
    <text evidence="10">The sequence shown here is derived from an EMBL/GenBank/DDBJ whole genome shotgun (WGS) entry which is preliminary data.</text>
</comment>
<keyword evidence="6 8" id="KW-0472">Membrane</keyword>
<evidence type="ECO:0000256" key="4">
    <source>
        <dbReference type="ARBA" id="ARBA00022692"/>
    </source>
</evidence>
<comment type="subcellular location">
    <subcellularLocation>
        <location evidence="1 7">Cell membrane</location>
        <topology evidence="1 7">Multi-pass membrane protein</topology>
    </subcellularLocation>
</comment>
<organism evidence="10 11">
    <name type="scientific">Virgibacillus kekensis</name>
    <dbReference type="NCBI Taxonomy" id="202261"/>
    <lineage>
        <taxon>Bacteria</taxon>
        <taxon>Bacillati</taxon>
        <taxon>Bacillota</taxon>
        <taxon>Bacilli</taxon>
        <taxon>Bacillales</taxon>
        <taxon>Bacillaceae</taxon>
        <taxon>Virgibacillus</taxon>
    </lineage>
</organism>
<keyword evidence="5 8" id="KW-1133">Transmembrane helix</keyword>
<keyword evidence="3" id="KW-1003">Cell membrane</keyword>
<dbReference type="InterPro" id="IPR013833">
    <property type="entry name" value="Cyt_c_oxidase_su3_a-hlx"/>
</dbReference>
<gene>
    <name evidence="10" type="ORF">ACFO3D_07890</name>
</gene>
<feature type="transmembrane region" description="Helical" evidence="8">
    <location>
        <begin position="124"/>
        <end position="150"/>
    </location>
</feature>
<dbReference type="InterPro" id="IPR024791">
    <property type="entry name" value="Cyt_c/ubiquinol_Oxase_su3"/>
</dbReference>
<dbReference type="InterPro" id="IPR035973">
    <property type="entry name" value="Cyt_c_oxidase_su3-like_sf"/>
</dbReference>
<comment type="similarity">
    <text evidence="2 7">Belongs to the cytochrome c oxidase subunit 3 family.</text>
</comment>